<dbReference type="EMBL" id="JBHEZX010000005">
    <property type="protein sequence ID" value="MFC1410513.1"/>
    <property type="molecule type" value="Genomic_DNA"/>
</dbReference>
<gene>
    <name evidence="2" type="ORF">ACEZDG_14690</name>
</gene>
<dbReference type="RefSeq" id="WP_380508286.1">
    <property type="nucleotide sequence ID" value="NZ_JBHEZX010000005.1"/>
</dbReference>
<protein>
    <recommendedName>
        <fullName evidence="4">HK97 gp10 family phage protein</fullName>
    </recommendedName>
</protein>
<evidence type="ECO:0000313" key="2">
    <source>
        <dbReference type="EMBL" id="MFC1410513.1"/>
    </source>
</evidence>
<name>A0ABV6VA09_9ACTN</name>
<keyword evidence="3" id="KW-1185">Reference proteome</keyword>
<sequence>MDDIGMRVEGTRDLGVALTAMQRRIDLATVKALKKSQSLTRNAIRGRMRARPRWDHRGASRRTGPAVSLDLTPHHVSRRGGPGKLSGALAASIRSSKRPRVKGQALSAVVMSGGAGGPQNLYKARIEGSYPYFRPGAQAAEKKIAPVWAEEWYAAVLGRPV</sequence>
<feature type="region of interest" description="Disordered" evidence="1">
    <location>
        <begin position="48"/>
        <end position="86"/>
    </location>
</feature>
<evidence type="ECO:0000313" key="3">
    <source>
        <dbReference type="Proteomes" id="UP001592582"/>
    </source>
</evidence>
<dbReference type="Proteomes" id="UP001592582">
    <property type="component" value="Unassembled WGS sequence"/>
</dbReference>
<proteinExistence type="predicted"/>
<organism evidence="2 3">
    <name type="scientific">Streptacidiphilus alkalitolerans</name>
    <dbReference type="NCBI Taxonomy" id="3342712"/>
    <lineage>
        <taxon>Bacteria</taxon>
        <taxon>Bacillati</taxon>
        <taxon>Actinomycetota</taxon>
        <taxon>Actinomycetes</taxon>
        <taxon>Kitasatosporales</taxon>
        <taxon>Streptomycetaceae</taxon>
        <taxon>Streptacidiphilus</taxon>
    </lineage>
</organism>
<evidence type="ECO:0008006" key="4">
    <source>
        <dbReference type="Google" id="ProtNLM"/>
    </source>
</evidence>
<reference evidence="2 3" key="1">
    <citation type="submission" date="2024-09" db="EMBL/GenBank/DDBJ databases">
        <authorList>
            <person name="Lee S.D."/>
        </authorList>
    </citation>
    <scope>NUCLEOTIDE SEQUENCE [LARGE SCALE GENOMIC DNA]</scope>
    <source>
        <strain evidence="2 3">N1-1</strain>
    </source>
</reference>
<accession>A0ABV6VA09</accession>
<evidence type="ECO:0000256" key="1">
    <source>
        <dbReference type="SAM" id="MobiDB-lite"/>
    </source>
</evidence>
<comment type="caution">
    <text evidence="2">The sequence shown here is derived from an EMBL/GenBank/DDBJ whole genome shotgun (WGS) entry which is preliminary data.</text>
</comment>